<dbReference type="CDD" id="cd23992">
    <property type="entry name" value="PBP_GOBP"/>
    <property type="match status" value="1"/>
</dbReference>
<dbReference type="AlphaFoldDB" id="A0A6B7M6R2"/>
<organism evidence="2">
    <name type="scientific">Cylas formicarius</name>
    <name type="common">Sweet potato weevil</name>
    <name type="synonym">Attelabus formicarius</name>
    <dbReference type="NCBI Taxonomy" id="197179"/>
    <lineage>
        <taxon>Eukaryota</taxon>
        <taxon>Metazoa</taxon>
        <taxon>Ecdysozoa</taxon>
        <taxon>Arthropoda</taxon>
        <taxon>Hexapoda</taxon>
        <taxon>Insecta</taxon>
        <taxon>Pterygota</taxon>
        <taxon>Neoptera</taxon>
        <taxon>Endopterygota</taxon>
        <taxon>Coleoptera</taxon>
        <taxon>Polyphaga</taxon>
        <taxon>Cucujiformia</taxon>
        <taxon>Brentidae</taxon>
        <taxon>Cyladinae</taxon>
        <taxon>Cylas</taxon>
    </lineage>
</organism>
<name>A0A6B7M6R2_CYLFO</name>
<dbReference type="SUPFAM" id="SSF47565">
    <property type="entry name" value="Insect pheromone/odorant-binding proteins"/>
    <property type="match status" value="1"/>
</dbReference>
<evidence type="ECO:0000256" key="1">
    <source>
        <dbReference type="SAM" id="SignalP"/>
    </source>
</evidence>
<accession>A0A6B7M6R2</accession>
<dbReference type="Gene3D" id="1.10.238.20">
    <property type="entry name" value="Pheromone/general odorant binding protein domain"/>
    <property type="match status" value="1"/>
</dbReference>
<keyword evidence="1" id="KW-0732">Signal</keyword>
<dbReference type="InterPro" id="IPR006170">
    <property type="entry name" value="PBP/GOBP"/>
</dbReference>
<gene>
    <name evidence="2" type="primary">OBP5</name>
</gene>
<feature type="signal peptide" evidence="1">
    <location>
        <begin position="1"/>
        <end position="19"/>
    </location>
</feature>
<evidence type="ECO:0000313" key="2">
    <source>
        <dbReference type="EMBL" id="QFO46769.1"/>
    </source>
</evidence>
<dbReference type="Pfam" id="PF01395">
    <property type="entry name" value="PBP_GOBP"/>
    <property type="match status" value="1"/>
</dbReference>
<dbReference type="EMBL" id="MH716469">
    <property type="protein sequence ID" value="QFO46769.1"/>
    <property type="molecule type" value="mRNA"/>
</dbReference>
<reference evidence="2" key="1">
    <citation type="submission" date="2018-08" db="EMBL/GenBank/DDBJ databases">
        <title>Functional characterizations of odorant binding protein from Cylas formicarius (Fabricius).</title>
        <authorList>
            <person name="Hua J."/>
            <person name="Chen T."/>
            <person name="Huang Y."/>
            <person name="Li Y."/>
            <person name="Wu C."/>
            <person name="Li H."/>
            <person name="Chen K."/>
            <person name="Li Z."/>
            <person name="Ma D."/>
        </authorList>
    </citation>
    <scope>NUCLEOTIDE SEQUENCE</scope>
</reference>
<feature type="chain" id="PRO_5025595799" evidence="1">
    <location>
        <begin position="20"/>
        <end position="126"/>
    </location>
</feature>
<proteinExistence type="evidence at transcript level"/>
<dbReference type="SMART" id="SM00708">
    <property type="entry name" value="PhBP"/>
    <property type="match status" value="1"/>
</dbReference>
<protein>
    <submittedName>
        <fullName evidence="2">Odorant binding protein</fullName>
    </submittedName>
</protein>
<sequence>MSRLLAIVASFLICGGAVSGQIDLMSKVRSDAVEKCLKDTGVSLKDLLNFQEMSSLGEKEMCFAKCLSETMGLLGADGELNFDEIKAIIPAGIDAEVEKKGEECARAVGKISSCADMGKLFQCYPQ</sequence>
<dbReference type="InterPro" id="IPR036728">
    <property type="entry name" value="PBP_GOBP_sf"/>
</dbReference>
<dbReference type="GO" id="GO:0005549">
    <property type="term" value="F:odorant binding"/>
    <property type="evidence" value="ECO:0007669"/>
    <property type="project" value="InterPro"/>
</dbReference>